<dbReference type="Proteomes" id="UP000624244">
    <property type="component" value="Unassembled WGS sequence"/>
</dbReference>
<keyword evidence="1" id="KW-0812">Transmembrane</keyword>
<dbReference type="PANTHER" id="PTHR31410">
    <property type="entry name" value="TRANSMEMBRANE PROTEIN 246"/>
    <property type="match status" value="1"/>
</dbReference>
<gene>
    <name evidence="2" type="ORF">GGP41_009465</name>
</gene>
<dbReference type="AlphaFoldDB" id="A0A8H6DRQ0"/>
<name>A0A8H6DRQ0_COCSA</name>
<evidence type="ECO:0000313" key="3">
    <source>
        <dbReference type="Proteomes" id="UP000624244"/>
    </source>
</evidence>
<dbReference type="CDD" id="cd22189">
    <property type="entry name" value="PGAP4-like_fungal"/>
    <property type="match status" value="1"/>
</dbReference>
<feature type="transmembrane region" description="Helical" evidence="1">
    <location>
        <begin position="6"/>
        <end position="25"/>
    </location>
</feature>
<reference evidence="2" key="1">
    <citation type="submission" date="2019-11" db="EMBL/GenBank/DDBJ databases">
        <title>Bipolaris sorokiniana Genome sequencing.</title>
        <authorList>
            <person name="Wang H."/>
        </authorList>
    </citation>
    <scope>NUCLEOTIDE SEQUENCE</scope>
</reference>
<dbReference type="GO" id="GO:0006506">
    <property type="term" value="P:GPI anchor biosynthetic process"/>
    <property type="evidence" value="ECO:0007669"/>
    <property type="project" value="InterPro"/>
</dbReference>
<accession>A0A8H6DRQ0</accession>
<evidence type="ECO:0000256" key="1">
    <source>
        <dbReference type="SAM" id="Phobius"/>
    </source>
</evidence>
<comment type="caution">
    <text evidence="2">The sequence shown here is derived from an EMBL/GenBank/DDBJ whole genome shotgun (WGS) entry which is preliminary data.</text>
</comment>
<dbReference type="PANTHER" id="PTHR31410:SF1">
    <property type="entry name" value="POST-GPI ATTACHMENT TO PROTEINS FACTOR 4"/>
    <property type="match status" value="1"/>
</dbReference>
<sequence length="435" mass="49037">MPSLYPATVTAIALALILVYTICSLSTHDPTSIFFNASNAYTPRYSALRYQQATAHISAYNSTSSAGLLGSKDSNKKLCIGIPSVARHGPQYLPGAIGSLLDGLTVDERSEIYLMVFIPHSDPKAHPAYGETWLPRLTDRVLTYEELDTKEMAHVRKMEAQGGAFKEKGLYDYSYLVSKCAQLNTPYIAILEDDVLAMDGWYHRTINALLDAEDQSIQRHGKKFLYLRLFYTEAFLGWNSEEWKIYLFYSLCFAAMPAAVVSFLRITKIPPKLPLPPIIHLRSSEVRSGYSYRRLVATFYALMAVFILLFFALGRVTVLPLPTGVYEMPRFGCCSQAFVFPRQKALELVSYFAEAKTGYVDVLTERYADARSELRYAITPSLFQHVGKTSSKMGSQGPIIKGKTWSFAFEKYDAEKLRQEHEAVGTWKDVVDEVR</sequence>
<dbReference type="EMBL" id="WNKQ01000018">
    <property type="protein sequence ID" value="KAF5845654.1"/>
    <property type="molecule type" value="Genomic_DNA"/>
</dbReference>
<keyword evidence="1" id="KW-0472">Membrane</keyword>
<dbReference type="GO" id="GO:0016757">
    <property type="term" value="F:glycosyltransferase activity"/>
    <property type="evidence" value="ECO:0007669"/>
    <property type="project" value="InterPro"/>
</dbReference>
<dbReference type="InterPro" id="IPR029675">
    <property type="entry name" value="PGAP4"/>
</dbReference>
<proteinExistence type="predicted"/>
<organism evidence="2 3">
    <name type="scientific">Cochliobolus sativus</name>
    <name type="common">Common root rot and spot blotch fungus</name>
    <name type="synonym">Bipolaris sorokiniana</name>
    <dbReference type="NCBI Taxonomy" id="45130"/>
    <lineage>
        <taxon>Eukaryota</taxon>
        <taxon>Fungi</taxon>
        <taxon>Dikarya</taxon>
        <taxon>Ascomycota</taxon>
        <taxon>Pezizomycotina</taxon>
        <taxon>Dothideomycetes</taxon>
        <taxon>Pleosporomycetidae</taxon>
        <taxon>Pleosporales</taxon>
        <taxon>Pleosporineae</taxon>
        <taxon>Pleosporaceae</taxon>
        <taxon>Bipolaris</taxon>
    </lineage>
</organism>
<feature type="transmembrane region" description="Helical" evidence="1">
    <location>
        <begin position="246"/>
        <end position="264"/>
    </location>
</feature>
<evidence type="ECO:0000313" key="2">
    <source>
        <dbReference type="EMBL" id="KAF5845654.1"/>
    </source>
</evidence>
<protein>
    <submittedName>
        <fullName evidence="2">Uncharacterized protein</fullName>
    </submittedName>
</protein>
<keyword evidence="1" id="KW-1133">Transmembrane helix</keyword>
<feature type="transmembrane region" description="Helical" evidence="1">
    <location>
        <begin position="295"/>
        <end position="313"/>
    </location>
</feature>
<dbReference type="GO" id="GO:0000139">
    <property type="term" value="C:Golgi membrane"/>
    <property type="evidence" value="ECO:0007669"/>
    <property type="project" value="InterPro"/>
</dbReference>